<dbReference type="HOGENOM" id="CLU_2026916_0_0_1"/>
<dbReference type="AlphaFoldDB" id="A0A067TFC8"/>
<organism evidence="1 2">
    <name type="scientific">Galerina marginata (strain CBS 339.88)</name>
    <dbReference type="NCBI Taxonomy" id="685588"/>
    <lineage>
        <taxon>Eukaryota</taxon>
        <taxon>Fungi</taxon>
        <taxon>Dikarya</taxon>
        <taxon>Basidiomycota</taxon>
        <taxon>Agaricomycotina</taxon>
        <taxon>Agaricomycetes</taxon>
        <taxon>Agaricomycetidae</taxon>
        <taxon>Agaricales</taxon>
        <taxon>Agaricineae</taxon>
        <taxon>Strophariaceae</taxon>
        <taxon>Galerina</taxon>
    </lineage>
</organism>
<name>A0A067TFC8_GALM3</name>
<evidence type="ECO:0000313" key="1">
    <source>
        <dbReference type="EMBL" id="KDR78604.1"/>
    </source>
</evidence>
<protein>
    <submittedName>
        <fullName evidence="1">Uncharacterized protein</fullName>
    </submittedName>
</protein>
<dbReference type="EMBL" id="KL142374">
    <property type="protein sequence ID" value="KDR78604.1"/>
    <property type="molecule type" value="Genomic_DNA"/>
</dbReference>
<gene>
    <name evidence="1" type="ORF">GALMADRAFT_223870</name>
</gene>
<dbReference type="Proteomes" id="UP000027222">
    <property type="component" value="Unassembled WGS sequence"/>
</dbReference>
<accession>A0A067TFC8</accession>
<evidence type="ECO:0000313" key="2">
    <source>
        <dbReference type="Proteomes" id="UP000027222"/>
    </source>
</evidence>
<keyword evidence="2" id="KW-1185">Reference proteome</keyword>
<reference evidence="2" key="1">
    <citation type="journal article" date="2014" name="Proc. Natl. Acad. Sci. U.S.A.">
        <title>Extensive sampling of basidiomycete genomes demonstrates inadequacy of the white-rot/brown-rot paradigm for wood decay fungi.</title>
        <authorList>
            <person name="Riley R."/>
            <person name="Salamov A.A."/>
            <person name="Brown D.W."/>
            <person name="Nagy L.G."/>
            <person name="Floudas D."/>
            <person name="Held B.W."/>
            <person name="Levasseur A."/>
            <person name="Lombard V."/>
            <person name="Morin E."/>
            <person name="Otillar R."/>
            <person name="Lindquist E.A."/>
            <person name="Sun H."/>
            <person name="LaButti K.M."/>
            <person name="Schmutz J."/>
            <person name="Jabbour D."/>
            <person name="Luo H."/>
            <person name="Baker S.E."/>
            <person name="Pisabarro A.G."/>
            <person name="Walton J.D."/>
            <person name="Blanchette R.A."/>
            <person name="Henrissat B."/>
            <person name="Martin F."/>
            <person name="Cullen D."/>
            <person name="Hibbett D.S."/>
            <person name="Grigoriev I.V."/>
        </authorList>
    </citation>
    <scope>NUCLEOTIDE SEQUENCE [LARGE SCALE GENOMIC DNA]</scope>
    <source>
        <strain evidence="2">CBS 339.88</strain>
    </source>
</reference>
<sequence length="139" mass="15662">MNQSKIIANLYACGVTKEFAEHFVANATQAELIKATTSPNWALYSYWSANMVSTLTISLGGTGAEYRVALEAMGFRPEHIDGIDKDANMNSRLNMLMESLGQQHATLIWLENRRVEQRETLERKLTGRCHTGTEQARRL</sequence>
<proteinExistence type="predicted"/>